<dbReference type="AlphaFoldDB" id="A0A087E2M1"/>
<gene>
    <name evidence="1" type="ORF">THER5_2035</name>
</gene>
<reference evidence="1 2" key="1">
    <citation type="submission" date="2014-03" db="EMBL/GenBank/DDBJ databases">
        <title>Genomics of Bifidobacteria.</title>
        <authorList>
            <person name="Ventura M."/>
            <person name="Milani C."/>
            <person name="Lugli G.A."/>
        </authorList>
    </citation>
    <scope>NUCLEOTIDE SEQUENCE [LARGE SCALE GENOMIC DNA]</scope>
    <source>
        <strain evidence="1 2">LMG 21395</strain>
    </source>
</reference>
<name>A0A087E2M1_9BIFI</name>
<evidence type="ECO:0000313" key="2">
    <source>
        <dbReference type="Proteomes" id="UP000029003"/>
    </source>
</evidence>
<proteinExistence type="predicted"/>
<dbReference type="Proteomes" id="UP000029003">
    <property type="component" value="Unassembled WGS sequence"/>
</dbReference>
<accession>A0A087E2M1</accession>
<protein>
    <submittedName>
        <fullName evidence="1">Uncharacterized protein</fullName>
    </submittedName>
</protein>
<organism evidence="1 2">
    <name type="scientific">Bifidobacterium thermacidophilum subsp. thermacidophilum</name>
    <dbReference type="NCBI Taxonomy" id="79262"/>
    <lineage>
        <taxon>Bacteria</taxon>
        <taxon>Bacillati</taxon>
        <taxon>Actinomycetota</taxon>
        <taxon>Actinomycetes</taxon>
        <taxon>Bifidobacteriales</taxon>
        <taxon>Bifidobacteriaceae</taxon>
        <taxon>Bifidobacterium</taxon>
    </lineage>
</organism>
<comment type="caution">
    <text evidence="1">The sequence shown here is derived from an EMBL/GenBank/DDBJ whole genome shotgun (WGS) entry which is preliminary data.</text>
</comment>
<evidence type="ECO:0000313" key="1">
    <source>
        <dbReference type="EMBL" id="KFJ02022.1"/>
    </source>
</evidence>
<dbReference type="EMBL" id="JGZT01000007">
    <property type="protein sequence ID" value="KFJ02022.1"/>
    <property type="molecule type" value="Genomic_DNA"/>
</dbReference>
<sequence>MSTASLRFYDGCRSYSLADIRRNCATSATAGDEPERHMFASFYVIPCFQNIIEQLHT</sequence>